<keyword evidence="3" id="KW-1185">Reference proteome</keyword>
<evidence type="ECO:0000313" key="3">
    <source>
        <dbReference type="Proteomes" id="UP001564760"/>
    </source>
</evidence>
<feature type="compositionally biased region" description="Gly residues" evidence="1">
    <location>
        <begin position="81"/>
        <end position="90"/>
    </location>
</feature>
<evidence type="ECO:0000313" key="2">
    <source>
        <dbReference type="EMBL" id="MEY8019037.1"/>
    </source>
</evidence>
<evidence type="ECO:0000256" key="1">
    <source>
        <dbReference type="SAM" id="MobiDB-lite"/>
    </source>
</evidence>
<reference evidence="2 3" key="1">
    <citation type="submission" date="2024-08" db="EMBL/GenBank/DDBJ databases">
        <title>Mycobacterium servetensis sp. nov., a novel rapid-growing mycobacterial species recovered from a human patient in Zaragoza, Spain.</title>
        <authorList>
            <person name="Tristancho-Baro A.I."/>
            <person name="Buenestado-Serrano S."/>
            <person name="Garcia De Viedma D."/>
            <person name="Milagro-Beamonte A."/>
            <person name="Burillo N."/>
            <person name="Sanz S."/>
            <person name="Lopez-Calleja A.I."/>
            <person name="Penas-Utrilla D."/>
            <person name="Guardingo M."/>
            <person name="Garcia M.J."/>
            <person name="Vinuelas-Bayon J."/>
        </authorList>
    </citation>
    <scope>NUCLEOTIDE SEQUENCE [LARGE SCALE GENOMIC DNA]</scope>
    <source>
        <strain evidence="3">HUMS_12744610</strain>
    </source>
</reference>
<sequence>MYTVSDGLKYPPDGVETAPTSRDVVGLREAARLLGKDPRTVRNAIVAGRIRGGAEPYPQRLRWYVYPDQLPNHPSEQVGQAPGGLAGAAGAGDPESTTRLIAEQQALIADQRAQIVALEHNNRLLSTAVDDLLDALEEYKAGGNSYREAAGHFQSAADGIASSLRKHRDALAQYTTPGHLGDLITPD</sequence>
<feature type="region of interest" description="Disordered" evidence="1">
    <location>
        <begin position="1"/>
        <end position="20"/>
    </location>
</feature>
<gene>
    <name evidence="2" type="ORF">AB8998_30770</name>
</gene>
<feature type="region of interest" description="Disordered" evidence="1">
    <location>
        <begin position="73"/>
        <end position="94"/>
    </location>
</feature>
<evidence type="ECO:0008006" key="4">
    <source>
        <dbReference type="Google" id="ProtNLM"/>
    </source>
</evidence>
<comment type="caution">
    <text evidence="2">The sequence shown here is derived from an EMBL/GenBank/DDBJ whole genome shotgun (WGS) entry which is preliminary data.</text>
</comment>
<name>A0ABV4C992_9MYCO</name>
<dbReference type="EMBL" id="JBGEDP010000002">
    <property type="protein sequence ID" value="MEY8019037.1"/>
    <property type="molecule type" value="Genomic_DNA"/>
</dbReference>
<organism evidence="2 3">
    <name type="scientific">Mycobacterium servetii</name>
    <dbReference type="NCBI Taxonomy" id="3237418"/>
    <lineage>
        <taxon>Bacteria</taxon>
        <taxon>Bacillati</taxon>
        <taxon>Actinomycetota</taxon>
        <taxon>Actinomycetes</taxon>
        <taxon>Mycobacteriales</taxon>
        <taxon>Mycobacteriaceae</taxon>
        <taxon>Mycobacterium</taxon>
    </lineage>
</organism>
<proteinExistence type="predicted"/>
<dbReference type="RefSeq" id="WP_180844026.1">
    <property type="nucleotide sequence ID" value="NZ_JBGEDP010000002.1"/>
</dbReference>
<dbReference type="Proteomes" id="UP001564760">
    <property type="component" value="Unassembled WGS sequence"/>
</dbReference>
<protein>
    <recommendedName>
        <fullName evidence="4">DNA-binding protein</fullName>
    </recommendedName>
</protein>
<accession>A0ABV4C992</accession>